<dbReference type="Gene3D" id="2.102.10.10">
    <property type="entry name" value="Rieske [2Fe-2S] iron-sulphur domain"/>
    <property type="match status" value="1"/>
</dbReference>
<dbReference type="PANTHER" id="PTHR43756">
    <property type="entry name" value="CHOLINE MONOOXYGENASE, CHLOROPLASTIC"/>
    <property type="match status" value="1"/>
</dbReference>
<feature type="domain" description="Rieske" evidence="7">
    <location>
        <begin position="51"/>
        <end position="133"/>
    </location>
</feature>
<dbReference type="Pfam" id="PF00848">
    <property type="entry name" value="Ring_hydroxyl_A"/>
    <property type="match status" value="1"/>
</dbReference>
<dbReference type="PROSITE" id="PS51296">
    <property type="entry name" value="RIESKE"/>
    <property type="match status" value="1"/>
</dbReference>
<protein>
    <submittedName>
        <fullName evidence="8">Benzoate 1,2-dioxygenase large subunit</fullName>
        <ecNumber evidence="8">1.14.12.10</ecNumber>
    </submittedName>
</protein>
<dbReference type="Gene3D" id="3.90.380.10">
    <property type="entry name" value="Naphthalene 1,2-dioxygenase Alpha Subunit, Chain A, domain 1"/>
    <property type="match status" value="1"/>
</dbReference>
<dbReference type="Proteomes" id="UP000806528">
    <property type="component" value="Unassembled WGS sequence"/>
</dbReference>
<keyword evidence="5" id="KW-0408">Iron</keyword>
<keyword evidence="4 8" id="KW-0560">Oxidoreductase</keyword>
<evidence type="ECO:0000256" key="3">
    <source>
        <dbReference type="ARBA" id="ARBA00022723"/>
    </source>
</evidence>
<comment type="caution">
    <text evidence="8">The sequence shown here is derived from an EMBL/GenBank/DDBJ whole genome shotgun (WGS) entry which is preliminary data.</text>
</comment>
<dbReference type="NCBIfam" id="TIGR03229">
    <property type="entry name" value="benzo_1_2_benA"/>
    <property type="match status" value="1"/>
</dbReference>
<accession>A0ABR9P9U5</accession>
<evidence type="ECO:0000256" key="2">
    <source>
        <dbReference type="ARBA" id="ARBA00022714"/>
    </source>
</evidence>
<evidence type="ECO:0000256" key="4">
    <source>
        <dbReference type="ARBA" id="ARBA00023002"/>
    </source>
</evidence>
<dbReference type="Pfam" id="PF00355">
    <property type="entry name" value="Rieske"/>
    <property type="match status" value="1"/>
</dbReference>
<dbReference type="PANTHER" id="PTHR43756:SF1">
    <property type="entry name" value="3-PHENYLPROPIONATE_CINNAMIC ACID DIOXYGENASE SUBUNIT ALPHA"/>
    <property type="match status" value="1"/>
</dbReference>
<evidence type="ECO:0000256" key="6">
    <source>
        <dbReference type="ARBA" id="ARBA00023014"/>
    </source>
</evidence>
<keyword evidence="6" id="KW-0411">Iron-sulfur</keyword>
<evidence type="ECO:0000313" key="8">
    <source>
        <dbReference type="EMBL" id="MBE3000612.1"/>
    </source>
</evidence>
<dbReference type="GO" id="GO:0018623">
    <property type="term" value="F:benzoate 1,2-dioxygenase activity"/>
    <property type="evidence" value="ECO:0007669"/>
    <property type="project" value="UniProtKB-EC"/>
</dbReference>
<keyword evidence="2" id="KW-0001">2Fe-2S</keyword>
<dbReference type="InterPro" id="IPR015879">
    <property type="entry name" value="Ring_hydroxy_dOase_asu_C_dom"/>
</dbReference>
<evidence type="ECO:0000256" key="5">
    <source>
        <dbReference type="ARBA" id="ARBA00023004"/>
    </source>
</evidence>
<evidence type="ECO:0000313" key="9">
    <source>
        <dbReference type="Proteomes" id="UP000806528"/>
    </source>
</evidence>
<evidence type="ECO:0000256" key="1">
    <source>
        <dbReference type="ARBA" id="ARBA00008751"/>
    </source>
</evidence>
<dbReference type="InterPro" id="IPR017941">
    <property type="entry name" value="Rieske_2Fe-2S"/>
</dbReference>
<dbReference type="EC" id="1.14.12.10" evidence="8"/>
<dbReference type="SUPFAM" id="SSF55961">
    <property type="entry name" value="Bet v1-like"/>
    <property type="match status" value="1"/>
</dbReference>
<name>A0ABR9P9U5_9ACTN</name>
<evidence type="ECO:0000259" key="7">
    <source>
        <dbReference type="PROSITE" id="PS51296"/>
    </source>
</evidence>
<keyword evidence="9" id="KW-1185">Reference proteome</keyword>
<proteinExistence type="inferred from homology"/>
<organism evidence="8 9">
    <name type="scientific">Nocardiopsis coralli</name>
    <dbReference type="NCBI Taxonomy" id="2772213"/>
    <lineage>
        <taxon>Bacteria</taxon>
        <taxon>Bacillati</taxon>
        <taxon>Actinomycetota</taxon>
        <taxon>Actinomycetes</taxon>
        <taxon>Streptosporangiales</taxon>
        <taxon>Nocardiopsidaceae</taxon>
        <taxon>Nocardiopsis</taxon>
    </lineage>
</organism>
<gene>
    <name evidence="8" type="primary">benA</name>
    <name evidence="8" type="ORF">IDM40_18175</name>
</gene>
<dbReference type="SUPFAM" id="SSF50022">
    <property type="entry name" value="ISP domain"/>
    <property type="match status" value="1"/>
</dbReference>
<dbReference type="CDD" id="cd03542">
    <property type="entry name" value="Rieske_RO_Alpha_HBDO"/>
    <property type="match status" value="1"/>
</dbReference>
<dbReference type="PRINTS" id="PR00090">
    <property type="entry name" value="RNGDIOXGNASE"/>
</dbReference>
<dbReference type="InterPro" id="IPR017639">
    <property type="entry name" value="Benzo_1-2-diOase_lsu"/>
</dbReference>
<reference evidence="8 9" key="1">
    <citation type="submission" date="2020-09" db="EMBL/GenBank/DDBJ databases">
        <title>Diversity and distribution of actinomycetes associated with coral in the coast of Hainan.</title>
        <authorList>
            <person name="Li F."/>
        </authorList>
    </citation>
    <scope>NUCLEOTIDE SEQUENCE [LARGE SCALE GENOMIC DNA]</scope>
    <source>
        <strain evidence="8 9">HNM0947</strain>
    </source>
</reference>
<dbReference type="CDD" id="cd08879">
    <property type="entry name" value="RHO_alpha_C_AntDO-like"/>
    <property type="match status" value="1"/>
</dbReference>
<dbReference type="InterPro" id="IPR036922">
    <property type="entry name" value="Rieske_2Fe-2S_sf"/>
</dbReference>
<comment type="similarity">
    <text evidence="1">Belongs to the bacterial ring-hydroxylating dioxygenase alpha subunit family.</text>
</comment>
<dbReference type="InterPro" id="IPR001663">
    <property type="entry name" value="Rng_hydr_dOase-A"/>
</dbReference>
<sequence length="459" mass="52005">MTETLGHVRSLLDDALIEDEANGRHQMHRSVFTDEELFELEMKYIFEGNWVYLAHDSQIPNVGDYFTTHIGRQPIVITRGKDGALNALINACSHRGAMLCRRKTDNRTTLTCPFHGWTFNNAGKLLKAKDQRSGGYPEQFNKDGSHDLTKVARFESYRGFLFGSLNPDVKPLDEHLGDTRTILDMLVDQSPEGLEVLRGASTYTFDGNWKLQAENGADGYHVSSTHWNYAATTARRKSGESANETKAMDAGTWGKQGGGYYSFDHGHLLLWMWWGNPQDRPLFPQREELAEKFGEKKAEFMVGASRNLCLYPNVYVMDQFSSQIRHFRPISVDKTEVTIYCIAPKGESDESRANRIRQYEDFFNATGMATPDDLEEFRSCQKTYRATASPWNDLSRGVTHQLNGPDETARGIGLDNVLSSGAKTEDEGLYPIQHGYWRDEMVKALAEESAHRIEQNTQS</sequence>
<dbReference type="EMBL" id="JADBGI010000016">
    <property type="protein sequence ID" value="MBE3000612.1"/>
    <property type="molecule type" value="Genomic_DNA"/>
</dbReference>
<keyword evidence="3" id="KW-0479">Metal-binding</keyword>
<dbReference type="RefSeq" id="WP_193123220.1">
    <property type="nucleotide sequence ID" value="NZ_JADBGI010000016.1"/>
</dbReference>